<dbReference type="RefSeq" id="WP_208262540.1">
    <property type="nucleotide sequence ID" value="NZ_JAGEOJ010000025.1"/>
</dbReference>
<organism evidence="1 2">
    <name type="scientific">Actinomadura barringtoniae</name>
    <dbReference type="NCBI Taxonomy" id="1427535"/>
    <lineage>
        <taxon>Bacteria</taxon>
        <taxon>Bacillati</taxon>
        <taxon>Actinomycetota</taxon>
        <taxon>Actinomycetes</taxon>
        <taxon>Streptosporangiales</taxon>
        <taxon>Thermomonosporaceae</taxon>
        <taxon>Actinomadura</taxon>
    </lineage>
</organism>
<dbReference type="EMBL" id="JAGEOJ010000025">
    <property type="protein sequence ID" value="MBO2454351.1"/>
    <property type="molecule type" value="Genomic_DNA"/>
</dbReference>
<evidence type="ECO:0000313" key="1">
    <source>
        <dbReference type="EMBL" id="MBO2454351.1"/>
    </source>
</evidence>
<dbReference type="InterPro" id="IPR023296">
    <property type="entry name" value="Glyco_hydro_beta-prop_sf"/>
</dbReference>
<accession>A0A939PT79</accession>
<evidence type="ECO:0000313" key="2">
    <source>
        <dbReference type="Proteomes" id="UP000669179"/>
    </source>
</evidence>
<dbReference type="AlphaFoldDB" id="A0A939PT79"/>
<comment type="caution">
    <text evidence="1">The sequence shown here is derived from an EMBL/GenBank/DDBJ whole genome shotgun (WGS) entry which is preliminary data.</text>
</comment>
<dbReference type="Proteomes" id="UP000669179">
    <property type="component" value="Unassembled WGS sequence"/>
</dbReference>
<dbReference type="SUPFAM" id="SSF75005">
    <property type="entry name" value="Arabinanase/levansucrase/invertase"/>
    <property type="match status" value="1"/>
</dbReference>
<reference evidence="1" key="1">
    <citation type="submission" date="2021-03" db="EMBL/GenBank/DDBJ databases">
        <authorList>
            <person name="Kanchanasin P."/>
            <person name="Saeng-In P."/>
            <person name="Phongsopitanun W."/>
            <person name="Yuki M."/>
            <person name="Kudo T."/>
            <person name="Ohkuma M."/>
            <person name="Tanasupawat S."/>
        </authorList>
    </citation>
    <scope>NUCLEOTIDE SEQUENCE</scope>
    <source>
        <strain evidence="1">GKU 128</strain>
    </source>
</reference>
<protein>
    <submittedName>
        <fullName evidence="1">Uncharacterized protein</fullName>
    </submittedName>
</protein>
<proteinExistence type="predicted"/>
<keyword evidence="2" id="KW-1185">Reference proteome</keyword>
<name>A0A939PT79_9ACTN</name>
<gene>
    <name evidence="1" type="ORF">J4573_45200</name>
</gene>
<sequence>KTPMGPSQPTGITLPAGKFYSYAPSTVEEGNTRHVFYCGNTVSGVFHDNVMVSVGTKTNGTWAYTTPRVAFGPSQSVGWANYHTCDPEVLRGAFTWNGHTYPWAIFFTAFGCATQDSACAGTDKASPNQLGVAFSDSLDASPSDWKIYPTPLISYDSEFGGRCATSDYCVGQPSATSINGAGQFLLFYQGKGGFVRRQVDLSDATKPVIGDPLVLKQDGLPSYLHNASLVYSTEQKRFYMSYNSGAWNVVKNGPPVQTDTVIASCDNDLVWKGDGVWKTEDTISGAHSTHVFNHNSGIVRNPYGMAVSTSLDVIHTVADTHYSDGTFGEWTYRLWTNTYTPEATAQVRTR</sequence>
<feature type="non-terminal residue" evidence="1">
    <location>
        <position position="1"/>
    </location>
</feature>